<feature type="transmembrane region" description="Helical" evidence="1">
    <location>
        <begin position="6"/>
        <end position="27"/>
    </location>
</feature>
<dbReference type="AlphaFoldDB" id="A0A1G8C0H8"/>
<organism evidence="2 3">
    <name type="scientific">Agrococcus jejuensis</name>
    <dbReference type="NCBI Taxonomy" id="399736"/>
    <lineage>
        <taxon>Bacteria</taxon>
        <taxon>Bacillati</taxon>
        <taxon>Actinomycetota</taxon>
        <taxon>Actinomycetes</taxon>
        <taxon>Micrococcales</taxon>
        <taxon>Microbacteriaceae</taxon>
        <taxon>Agrococcus</taxon>
    </lineage>
</organism>
<dbReference type="STRING" id="399736.SAMN04489720_1119"/>
<accession>A0A1G8C0H8</accession>
<evidence type="ECO:0000256" key="1">
    <source>
        <dbReference type="SAM" id="Phobius"/>
    </source>
</evidence>
<reference evidence="3" key="1">
    <citation type="submission" date="2016-10" db="EMBL/GenBank/DDBJ databases">
        <authorList>
            <person name="Varghese N."/>
            <person name="Submissions S."/>
        </authorList>
    </citation>
    <scope>NUCLEOTIDE SEQUENCE [LARGE SCALE GENOMIC DNA]</scope>
    <source>
        <strain evidence="3">DSM 22002</strain>
    </source>
</reference>
<keyword evidence="1" id="KW-0472">Membrane</keyword>
<protein>
    <submittedName>
        <fullName evidence="2">Uncharacterized protein</fullName>
    </submittedName>
</protein>
<dbReference type="Proteomes" id="UP000198822">
    <property type="component" value="Chromosome I"/>
</dbReference>
<dbReference type="EMBL" id="LT629695">
    <property type="protein sequence ID" value="SDH38895.1"/>
    <property type="molecule type" value="Genomic_DNA"/>
</dbReference>
<dbReference type="RefSeq" id="WP_172802255.1">
    <property type="nucleotide sequence ID" value="NZ_LT629695.1"/>
</dbReference>
<keyword evidence="3" id="KW-1185">Reference proteome</keyword>
<proteinExistence type="predicted"/>
<sequence>MPQDFWGNAIFSLIPTIVICVVFWFVLRSIFRADRTARRVYDRIEAEEREKAGLPPKA</sequence>
<gene>
    <name evidence="2" type="ORF">SAMN04489720_1119</name>
</gene>
<name>A0A1G8C0H8_9MICO</name>
<evidence type="ECO:0000313" key="2">
    <source>
        <dbReference type="EMBL" id="SDH38895.1"/>
    </source>
</evidence>
<evidence type="ECO:0000313" key="3">
    <source>
        <dbReference type="Proteomes" id="UP000198822"/>
    </source>
</evidence>
<keyword evidence="1" id="KW-0812">Transmembrane</keyword>
<keyword evidence="1" id="KW-1133">Transmembrane helix</keyword>